<dbReference type="OrthoDB" id="275637at2759"/>
<keyword evidence="4" id="KW-0999">Mitochondrion inner membrane</keyword>
<dbReference type="SUPFAM" id="SSF117892">
    <property type="entry name" value="Band 7/SPFH domain"/>
    <property type="match status" value="1"/>
</dbReference>
<dbReference type="Gene3D" id="3.30.479.30">
    <property type="entry name" value="Band 7 domain"/>
    <property type="match status" value="1"/>
</dbReference>
<dbReference type="PRINTS" id="PR00679">
    <property type="entry name" value="PROHIBITIN"/>
</dbReference>
<dbReference type="GO" id="GO:0035632">
    <property type="term" value="C:mitochondrial prohibitin complex"/>
    <property type="evidence" value="ECO:0007669"/>
    <property type="project" value="UniProtKB-ARBA"/>
</dbReference>
<dbReference type="AlphaFoldDB" id="A0A4U0XX99"/>
<gene>
    <name evidence="6" type="ORF">B0A49_00391</name>
</gene>
<dbReference type="PANTHER" id="PTHR23222">
    <property type="entry name" value="PROHIBITIN"/>
    <property type="match status" value="1"/>
</dbReference>
<dbReference type="SMART" id="SM00244">
    <property type="entry name" value="PHB"/>
    <property type="match status" value="1"/>
</dbReference>
<comment type="caution">
    <text evidence="6">The sequence shown here is derived from an EMBL/GenBank/DDBJ whole genome shotgun (WGS) entry which is preliminary data.</text>
</comment>
<accession>A0A4U0XX99</accession>
<feature type="domain" description="Band 7" evidence="5">
    <location>
        <begin position="25"/>
        <end position="186"/>
    </location>
</feature>
<keyword evidence="4" id="KW-0496">Mitochondrion</keyword>
<comment type="subunit">
    <text evidence="3">The mitochondrial prohibitin complex consists of two subunits (PHB1 and PHB2). The subunits assemble into a membrane-associated ring-shaped supercomplex of approximately 1 mDa. Interacts with ATG24/SNX4; the interaction is direct and plays a role in mitophagy.</text>
</comment>
<protein>
    <recommendedName>
        <fullName evidence="4">Prohibitin</fullName>
    </recommendedName>
</protein>
<dbReference type="PANTHER" id="PTHR23222:SF0">
    <property type="entry name" value="PROHIBITIN 1"/>
    <property type="match status" value="1"/>
</dbReference>
<keyword evidence="7" id="KW-1185">Reference proteome</keyword>
<dbReference type="CDD" id="cd03401">
    <property type="entry name" value="SPFH_prohibitin"/>
    <property type="match status" value="1"/>
</dbReference>
<sequence length="281" mass="30938">MANALGALYKWAVPAAIGISVFQSSIYDVKGGTRAVIFDRLSGVKDQVVNEGTHFLIPWLQKSIVYDVRTRPRNISTTTGSKDLQMVSLTLRVLHRPDVKNLPKIYQNLGQDYDERVLPSIGNEVLKAIVAQFDAAELITQREAVSNRIRTDLLKRAQEFNIALEDVSITHMTFGKEFTKAVEEKQIAQQEAERARFIVEKAEQERQANVIRAEGEAEAADTISKAVAKSGDGLIMIRRIETQKDIAQMMSHNPNVTYLPGGGAGGEGSGKGGNFLLGLRS</sequence>
<evidence type="ECO:0000256" key="4">
    <source>
        <dbReference type="RuleBase" id="RU366048"/>
    </source>
</evidence>
<dbReference type="Proteomes" id="UP000308768">
    <property type="component" value="Unassembled WGS sequence"/>
</dbReference>
<evidence type="ECO:0000259" key="5">
    <source>
        <dbReference type="SMART" id="SM00244"/>
    </source>
</evidence>
<proteinExistence type="inferred from homology"/>
<dbReference type="GO" id="GO:0000423">
    <property type="term" value="P:mitophagy"/>
    <property type="evidence" value="ECO:0007669"/>
    <property type="project" value="UniProtKB-ARBA"/>
</dbReference>
<dbReference type="EMBL" id="NAJN01000035">
    <property type="protein sequence ID" value="TKA81096.1"/>
    <property type="molecule type" value="Genomic_DNA"/>
</dbReference>
<dbReference type="InterPro" id="IPR036013">
    <property type="entry name" value="Band_7/SPFH_dom_sf"/>
</dbReference>
<dbReference type="InterPro" id="IPR000163">
    <property type="entry name" value="Prohibitin"/>
</dbReference>
<dbReference type="Pfam" id="PF01145">
    <property type="entry name" value="Band_7"/>
    <property type="match status" value="1"/>
</dbReference>
<evidence type="ECO:0000256" key="3">
    <source>
        <dbReference type="ARBA" id="ARBA00066275"/>
    </source>
</evidence>
<evidence type="ECO:0000313" key="7">
    <source>
        <dbReference type="Proteomes" id="UP000308768"/>
    </source>
</evidence>
<evidence type="ECO:0000313" key="6">
    <source>
        <dbReference type="EMBL" id="TKA81096.1"/>
    </source>
</evidence>
<reference evidence="6 7" key="1">
    <citation type="submission" date="2017-03" db="EMBL/GenBank/DDBJ databases">
        <title>Genomes of endolithic fungi from Antarctica.</title>
        <authorList>
            <person name="Coleine C."/>
            <person name="Masonjones S."/>
            <person name="Stajich J.E."/>
        </authorList>
    </citation>
    <scope>NUCLEOTIDE SEQUENCE [LARGE SCALE GENOMIC DNA]</scope>
    <source>
        <strain evidence="6 7">CCFEE 5187</strain>
    </source>
</reference>
<evidence type="ECO:0000256" key="1">
    <source>
        <dbReference type="ARBA" id="ARBA00009658"/>
    </source>
</evidence>
<comment type="similarity">
    <text evidence="1 4">Belongs to the prohibitin family.</text>
</comment>
<dbReference type="STRING" id="331657.A0A4U0XX99"/>
<comment type="subcellular location">
    <subcellularLocation>
        <location evidence="4">Mitochondrion inner membrane</location>
    </subcellularLocation>
</comment>
<name>A0A4U0XX99_9PEZI</name>
<organism evidence="6 7">
    <name type="scientific">Cryomyces minteri</name>
    <dbReference type="NCBI Taxonomy" id="331657"/>
    <lineage>
        <taxon>Eukaryota</taxon>
        <taxon>Fungi</taxon>
        <taxon>Dikarya</taxon>
        <taxon>Ascomycota</taxon>
        <taxon>Pezizomycotina</taxon>
        <taxon>Dothideomycetes</taxon>
        <taxon>Dothideomycetes incertae sedis</taxon>
        <taxon>Cryomyces</taxon>
    </lineage>
</organism>
<comment type="function">
    <text evidence="2">Prohibitin probably acts as a holdase/unfoldase for the stabilization of newly synthesized mitochondrial proteins. Involved in mitophagy. Required for the switch to necrotrophic growth.</text>
</comment>
<dbReference type="GO" id="GO:0007005">
    <property type="term" value="P:mitochondrion organization"/>
    <property type="evidence" value="ECO:0007669"/>
    <property type="project" value="TreeGrafter"/>
</dbReference>
<dbReference type="FunFam" id="3.30.479.30:FF:000001">
    <property type="entry name" value="Prohibitin 2"/>
    <property type="match status" value="1"/>
</dbReference>
<dbReference type="InterPro" id="IPR001107">
    <property type="entry name" value="Band_7"/>
</dbReference>
<evidence type="ECO:0000256" key="2">
    <source>
        <dbReference type="ARBA" id="ARBA00053189"/>
    </source>
</evidence>
<keyword evidence="4" id="KW-0472">Membrane</keyword>